<dbReference type="EMBL" id="JADHEI010000040">
    <property type="protein sequence ID" value="MBF2735520.1"/>
    <property type="molecule type" value="Genomic_DNA"/>
</dbReference>
<comment type="caution">
    <text evidence="1">The sequence shown here is derived from an EMBL/GenBank/DDBJ whole genome shotgun (WGS) entry which is preliminary data.</text>
</comment>
<protein>
    <submittedName>
        <fullName evidence="1">Uncharacterized protein</fullName>
    </submittedName>
</protein>
<dbReference type="AlphaFoldDB" id="A0A930Y1M2"/>
<evidence type="ECO:0000313" key="1">
    <source>
        <dbReference type="EMBL" id="MBF2735520.1"/>
    </source>
</evidence>
<accession>A0A930Y1M2</accession>
<keyword evidence="2" id="KW-1185">Reference proteome</keyword>
<evidence type="ECO:0000313" key="2">
    <source>
        <dbReference type="Proteomes" id="UP000604381"/>
    </source>
</evidence>
<dbReference type="Proteomes" id="UP000604381">
    <property type="component" value="Unassembled WGS sequence"/>
</dbReference>
<organism evidence="1 2">
    <name type="scientific">Candidatus Amphirhobacter heronislandensis</name>
    <dbReference type="NCBI Taxonomy" id="1732024"/>
    <lineage>
        <taxon>Bacteria</taxon>
        <taxon>Pseudomonadati</taxon>
        <taxon>Pseudomonadota</taxon>
        <taxon>Gammaproteobacteria</taxon>
        <taxon>Candidatus Tethybacterales</taxon>
        <taxon>Candidatus Tethybacteraceae</taxon>
        <taxon>Candidatus Amphirhobacter</taxon>
    </lineage>
</organism>
<gene>
    <name evidence="1" type="ORF">ISN26_05530</name>
</gene>
<feature type="non-terminal residue" evidence="1">
    <location>
        <position position="329"/>
    </location>
</feature>
<sequence>MLKVTPTAAPHYSLAHQQHRYSRLLGSLEVEHADRQGPVLRDLELRMTANPAVFEPHVWRIAELGPGAIVQLRDGQPEPGLEFLEALGDEQQLRLRFELRHEGREAAAATAEALLLPKDHWAGARGMPELLASFVQPHAELVERLVKRAAGLLRETPGGYALDGYQSGDRRAPWMTAQALWHAVAELGLDYVAPPPDFARTGQRIRLPERVASSGAAACLDASVLFAACLEAAGLHPVVALTDGHACAGCWLVEDSFPLLANEDPMDMRKRVDGQDIVLFETTLALRPPVPSFAAACAAAEPLLAEAAEAAFVLALDVKQARERGVRPL</sequence>
<proteinExistence type="predicted"/>
<reference evidence="1" key="1">
    <citation type="submission" date="2020-10" db="EMBL/GenBank/DDBJ databases">
        <title>An improved Amphimedon queenslandica hologenome assembly reveals how three proteobacterial symbionts can extend the metabolic phenotypic of their marine sponge host.</title>
        <authorList>
            <person name="Degnan B."/>
            <person name="Degnan S."/>
            <person name="Xiang X."/>
        </authorList>
    </citation>
    <scope>NUCLEOTIDE SEQUENCE</scope>
    <source>
        <strain evidence="1">AqS2</strain>
    </source>
</reference>
<name>A0A930Y1M2_9GAMM</name>